<evidence type="ECO:0000259" key="2">
    <source>
        <dbReference type="SMART" id="SM00856"/>
    </source>
</evidence>
<reference evidence="3" key="1">
    <citation type="journal article" date="2025" name="Foods">
        <title>Unveiling the Microbial Signatures of Arabica Coffee Cherries: Insights into Ripeness Specific Diversity, Functional Traits, and Implications for Quality and Safety.</title>
        <authorList>
            <consortium name="RefSeq"/>
            <person name="Tenea G.N."/>
            <person name="Cifuentes V."/>
            <person name="Reyes P."/>
            <person name="Cevallos-Vallejos M."/>
        </authorList>
    </citation>
    <scope>NUCLEOTIDE SEQUENCE [LARGE SCALE GENOMIC DNA]</scope>
</reference>
<dbReference type="GeneID" id="113718641"/>
<dbReference type="SMART" id="SM00856">
    <property type="entry name" value="PMEI"/>
    <property type="match status" value="1"/>
</dbReference>
<dbReference type="Proteomes" id="UP001652660">
    <property type="component" value="Chromosome 11c"/>
</dbReference>
<gene>
    <name evidence="4" type="primary">LOC113718641</name>
</gene>
<accession>A0A6P6V9Q3</accession>
<dbReference type="Pfam" id="PF04043">
    <property type="entry name" value="PMEI"/>
    <property type="match status" value="1"/>
</dbReference>
<dbReference type="OrthoDB" id="770764at2759"/>
<sequence length="183" mass="19473">MAFLSHISFSQVFLVTTMLVLAGNGEARAIIGSPFCAETNHGVEKDLCNSLVNGARTWNEALSRVILAAIEQVKPVKPLIDGLGPKLPPSLRPISRDSIVQTCSESYGNILDEFNGALENIRTGDKTGAINSQLSAALSSLSDCTDGLEEFGIDGGDLKRFQGILEKYASLSLAVSSTKTKKT</sequence>
<reference evidence="4" key="2">
    <citation type="submission" date="2025-08" db="UniProtKB">
        <authorList>
            <consortium name="RefSeq"/>
        </authorList>
    </citation>
    <scope>IDENTIFICATION</scope>
    <source>
        <tissue evidence="4">Leaves</tissue>
    </source>
</reference>
<feature type="chain" id="PRO_5028222315" description="Pectinesterase inhibitor domain-containing protein" evidence="1">
    <location>
        <begin position="23"/>
        <end position="183"/>
    </location>
</feature>
<dbReference type="InterPro" id="IPR006501">
    <property type="entry name" value="Pectinesterase_inhib_dom"/>
</dbReference>
<organism evidence="3 4">
    <name type="scientific">Coffea arabica</name>
    <name type="common">Arabian coffee</name>
    <dbReference type="NCBI Taxonomy" id="13443"/>
    <lineage>
        <taxon>Eukaryota</taxon>
        <taxon>Viridiplantae</taxon>
        <taxon>Streptophyta</taxon>
        <taxon>Embryophyta</taxon>
        <taxon>Tracheophyta</taxon>
        <taxon>Spermatophyta</taxon>
        <taxon>Magnoliopsida</taxon>
        <taxon>eudicotyledons</taxon>
        <taxon>Gunneridae</taxon>
        <taxon>Pentapetalae</taxon>
        <taxon>asterids</taxon>
        <taxon>lamiids</taxon>
        <taxon>Gentianales</taxon>
        <taxon>Rubiaceae</taxon>
        <taxon>Ixoroideae</taxon>
        <taxon>Gardenieae complex</taxon>
        <taxon>Bertiereae - Coffeeae clade</taxon>
        <taxon>Coffeeae</taxon>
        <taxon>Coffea</taxon>
    </lineage>
</organism>
<dbReference type="GO" id="GO:0004857">
    <property type="term" value="F:enzyme inhibitor activity"/>
    <property type="evidence" value="ECO:0007669"/>
    <property type="project" value="InterPro"/>
</dbReference>
<proteinExistence type="predicted"/>
<protein>
    <recommendedName>
        <fullName evidence="2">Pectinesterase inhibitor domain-containing protein</fullName>
    </recommendedName>
</protein>
<name>A0A6P6V9Q3_COFAR</name>
<evidence type="ECO:0000313" key="4">
    <source>
        <dbReference type="RefSeq" id="XP_027099330.1"/>
    </source>
</evidence>
<keyword evidence="3" id="KW-1185">Reference proteome</keyword>
<dbReference type="Gene3D" id="1.20.140.40">
    <property type="entry name" value="Invertase/pectin methylesterase inhibitor family protein"/>
    <property type="match status" value="1"/>
</dbReference>
<feature type="domain" description="Pectinesterase inhibitor" evidence="2">
    <location>
        <begin position="26"/>
        <end position="175"/>
    </location>
</feature>
<evidence type="ECO:0000313" key="3">
    <source>
        <dbReference type="Proteomes" id="UP001652660"/>
    </source>
</evidence>
<dbReference type="SUPFAM" id="SSF101148">
    <property type="entry name" value="Plant invertase/pectin methylesterase inhibitor"/>
    <property type="match status" value="1"/>
</dbReference>
<dbReference type="AlphaFoldDB" id="A0A6P6V9Q3"/>
<dbReference type="InterPro" id="IPR035513">
    <property type="entry name" value="Invertase/methylesterase_inhib"/>
</dbReference>
<dbReference type="RefSeq" id="XP_027099330.1">
    <property type="nucleotide sequence ID" value="XM_027243529.1"/>
</dbReference>
<feature type="signal peptide" evidence="1">
    <location>
        <begin position="1"/>
        <end position="22"/>
    </location>
</feature>
<evidence type="ECO:0000256" key="1">
    <source>
        <dbReference type="SAM" id="SignalP"/>
    </source>
</evidence>
<dbReference type="CDD" id="cd15800">
    <property type="entry name" value="PMEI-like_2"/>
    <property type="match status" value="1"/>
</dbReference>
<keyword evidence="1" id="KW-0732">Signal</keyword>